<dbReference type="AlphaFoldDB" id="A0A3B0ZZ81"/>
<dbReference type="Gene3D" id="3.40.50.150">
    <property type="entry name" value="Vaccinia Virus protein VP39"/>
    <property type="match status" value="1"/>
</dbReference>
<reference evidence="1" key="1">
    <citation type="submission" date="2018-06" db="EMBL/GenBank/DDBJ databases">
        <authorList>
            <person name="Zhirakovskaya E."/>
        </authorList>
    </citation>
    <scope>NUCLEOTIDE SEQUENCE</scope>
</reference>
<organism evidence="1">
    <name type="scientific">hydrothermal vent metagenome</name>
    <dbReference type="NCBI Taxonomy" id="652676"/>
    <lineage>
        <taxon>unclassified sequences</taxon>
        <taxon>metagenomes</taxon>
        <taxon>ecological metagenomes</taxon>
    </lineage>
</organism>
<dbReference type="SUPFAM" id="SSF53335">
    <property type="entry name" value="S-adenosyl-L-methionine-dependent methyltransferases"/>
    <property type="match status" value="1"/>
</dbReference>
<evidence type="ECO:0000313" key="1">
    <source>
        <dbReference type="EMBL" id="VAW92762.1"/>
    </source>
</evidence>
<dbReference type="InterPro" id="IPR029063">
    <property type="entry name" value="SAM-dependent_MTases_sf"/>
</dbReference>
<sequence length="255" mass="29400">MIKLPYRIIRTAILTLFLTGCSEDLSKMSILEQSLHQPDRFSGDKSSDKSRKPLDILEFSDVKADMKIIDLLGGGGYYTELFNYVVGDKGKVYIQNTTLFLRFSKDELEKRLKNNRLKNVVRLDSDFADMKLPKNVDLMFIGLSYHDIYVKRDDKLLTTTREEFFPQIFSALKPGGKLVIIDHAAKIGTGNSVSTKLHRIDEKWATKDIESAGFKLIRTSDVLRNPNDDLNLDIWNKKVFRKTDRFVHLYEKPNT</sequence>
<protein>
    <submittedName>
        <fullName evidence="1">Mlr5283 protein</fullName>
    </submittedName>
</protein>
<proteinExistence type="predicted"/>
<dbReference type="PROSITE" id="PS51257">
    <property type="entry name" value="PROKAR_LIPOPROTEIN"/>
    <property type="match status" value="1"/>
</dbReference>
<dbReference type="InterPro" id="IPR016980">
    <property type="entry name" value="S-AdoMet-dep_MeTrfase_Alr7345"/>
</dbReference>
<dbReference type="EMBL" id="UOFT01000028">
    <property type="protein sequence ID" value="VAW92762.1"/>
    <property type="molecule type" value="Genomic_DNA"/>
</dbReference>
<gene>
    <name evidence="1" type="ORF">MNBD_GAMMA23-341</name>
</gene>
<dbReference type="PIRSF" id="PIRSF031679">
    <property type="entry name" value="Mtase_Alr7345_prd"/>
    <property type="match status" value="1"/>
</dbReference>
<name>A0A3B0ZZ81_9ZZZZ</name>
<accession>A0A3B0ZZ81</accession>